<evidence type="ECO:0000256" key="1">
    <source>
        <dbReference type="SAM" id="MobiDB-lite"/>
    </source>
</evidence>
<dbReference type="Gene3D" id="1.25.10.10">
    <property type="entry name" value="Leucine-rich Repeat Variant"/>
    <property type="match status" value="1"/>
</dbReference>
<dbReference type="OMA" id="NEMMEAW"/>
<accession>A0A059A6I4</accession>
<feature type="compositionally biased region" description="Polar residues" evidence="1">
    <location>
        <begin position="292"/>
        <end position="303"/>
    </location>
</feature>
<evidence type="ECO:0000313" key="3">
    <source>
        <dbReference type="EMBL" id="KCW49349.1"/>
    </source>
</evidence>
<dbReference type="eggNOG" id="ENOG502QQTY">
    <property type="taxonomic scope" value="Eukaryota"/>
</dbReference>
<evidence type="ECO:0000259" key="2">
    <source>
        <dbReference type="Pfam" id="PF24714"/>
    </source>
</evidence>
<name>A0A059A6I4_EUCGR</name>
<dbReference type="InterPro" id="IPR033337">
    <property type="entry name" value="TORTIFOLIA1/SINE1-2"/>
</dbReference>
<dbReference type="FunCoup" id="A0A059A6I4">
    <property type="interactions" value="1469"/>
</dbReference>
<dbReference type="Pfam" id="PF24714">
    <property type="entry name" value="TOR1L1_N"/>
    <property type="match status" value="1"/>
</dbReference>
<protein>
    <recommendedName>
        <fullName evidence="2">TORTIFOLIA1/SINE1-2 N-terminal domain-containing protein</fullName>
    </recommendedName>
</protein>
<dbReference type="InterPro" id="IPR016024">
    <property type="entry name" value="ARM-type_fold"/>
</dbReference>
<dbReference type="STRING" id="71139.A0A059A6I4"/>
<dbReference type="PANTHER" id="PTHR31355">
    <property type="entry name" value="MICROTUBULE-ASSOCIATED PROTEIN TORTIFOLIA1"/>
    <property type="match status" value="1"/>
</dbReference>
<reference evidence="3" key="1">
    <citation type="submission" date="2013-07" db="EMBL/GenBank/DDBJ databases">
        <title>The genome of Eucalyptus grandis.</title>
        <authorList>
            <person name="Schmutz J."/>
            <person name="Hayes R."/>
            <person name="Myburg A."/>
            <person name="Tuskan G."/>
            <person name="Grattapaglia D."/>
            <person name="Rokhsar D.S."/>
        </authorList>
    </citation>
    <scope>NUCLEOTIDE SEQUENCE</scope>
    <source>
        <tissue evidence="3">Leaf extractions</tissue>
    </source>
</reference>
<proteinExistence type="predicted"/>
<dbReference type="GO" id="GO:0008017">
    <property type="term" value="F:microtubule binding"/>
    <property type="evidence" value="ECO:0000318"/>
    <property type="project" value="GO_Central"/>
</dbReference>
<dbReference type="SUPFAM" id="SSF48371">
    <property type="entry name" value="ARM repeat"/>
    <property type="match status" value="1"/>
</dbReference>
<feature type="region of interest" description="Disordered" evidence="1">
    <location>
        <begin position="425"/>
        <end position="470"/>
    </location>
</feature>
<dbReference type="FunFam" id="1.25.10.10:FF:000549">
    <property type="entry name" value="ARM repeat superfamily protein"/>
    <property type="match status" value="1"/>
</dbReference>
<sequence length="631" mass="69031">MPAYTPPQPPQNLKQKVLTCLTKLADRDTYSIASAELDSIARSLDPASFSVFISCVNSTDASDKSPVRKQCVKLLATLAATHGNALSPHLPKMISGLTRRLRDPDSAVRSGCVGATAALAANVNRPSFDSFLKAFSDALFTEQDVNAQTSAALCLASAISASPDPEPAKLCRLLPRFERLLKTDAFRANSAALTLIESVVGVGAARSEGVLKNLVPCLLGFLSGEDWAARKASAEVLLKLAVVESDLLVEFKPACLKVFENRRFDKVRAVREVMNQMVEAWKLIPDLSEEVSTPRQSVSSSKENASDGRYPSASRTLSSSGSVGPRMRKKQTPPGHPTPPTGSSASASTLRKRSPLKSSNRNVSPVLRKVDNKKPSDWKVEIAISRSTLSKGSGGDDLKERNENIPQRKSNEIYGVSKSETKRALFSKNSDENLPKPSGFRTGSRVVPFPEERSDFTPVASNTAEDHHRNHKDCEDLSLIRSQLVQIEQQQTSLLDLLQRFIGSSQNGMRSLETRVQGLEMALDEISYDLALTSGRMTNTDSRRTSCCMLPRDFLSSRFRRKPGGRYSSTRFISSDAPSVSSTCFRADRSCDTGVCNLENRRFRQQGGAGFMVNPLAKIRTENQLIPEMVQ</sequence>
<gene>
    <name evidence="3" type="ORF">EUGRSUZ_K02894</name>
</gene>
<dbReference type="InterPro" id="IPR011989">
    <property type="entry name" value="ARM-like"/>
</dbReference>
<dbReference type="Gramene" id="KCW49349">
    <property type="protein sequence ID" value="KCW49349"/>
    <property type="gene ID" value="EUGRSUZ_K02894"/>
</dbReference>
<dbReference type="OrthoDB" id="1904066at2759"/>
<feature type="compositionally biased region" description="Basic and acidic residues" evidence="1">
    <location>
        <begin position="394"/>
        <end position="403"/>
    </location>
</feature>
<dbReference type="GO" id="GO:0005874">
    <property type="term" value="C:microtubule"/>
    <property type="evidence" value="ECO:0007669"/>
    <property type="project" value="InterPro"/>
</dbReference>
<dbReference type="KEGG" id="egr:104426312"/>
<feature type="compositionally biased region" description="Basic and acidic residues" evidence="1">
    <location>
        <begin position="425"/>
        <end position="434"/>
    </location>
</feature>
<dbReference type="InterPro" id="IPR057600">
    <property type="entry name" value="TORTIFOLIA1/SINE1-2_N"/>
</dbReference>
<feature type="domain" description="TORTIFOLIA1/SINE1-2 N-terminal" evidence="2">
    <location>
        <begin position="12"/>
        <end position="282"/>
    </location>
</feature>
<organism evidence="3">
    <name type="scientific">Eucalyptus grandis</name>
    <name type="common">Flooded gum</name>
    <dbReference type="NCBI Taxonomy" id="71139"/>
    <lineage>
        <taxon>Eukaryota</taxon>
        <taxon>Viridiplantae</taxon>
        <taxon>Streptophyta</taxon>
        <taxon>Embryophyta</taxon>
        <taxon>Tracheophyta</taxon>
        <taxon>Spermatophyta</taxon>
        <taxon>Magnoliopsida</taxon>
        <taxon>eudicotyledons</taxon>
        <taxon>Gunneridae</taxon>
        <taxon>Pentapetalae</taxon>
        <taxon>rosids</taxon>
        <taxon>malvids</taxon>
        <taxon>Myrtales</taxon>
        <taxon>Myrtaceae</taxon>
        <taxon>Myrtoideae</taxon>
        <taxon>Eucalypteae</taxon>
        <taxon>Eucalyptus</taxon>
    </lineage>
</organism>
<feature type="region of interest" description="Disordered" evidence="1">
    <location>
        <begin position="389"/>
        <end position="413"/>
    </location>
</feature>
<dbReference type="PANTHER" id="PTHR31355:SF8">
    <property type="entry name" value="TORTIFOLIA1-LIKE PROTEIN 3"/>
    <property type="match status" value="1"/>
</dbReference>
<feature type="region of interest" description="Disordered" evidence="1">
    <location>
        <begin position="292"/>
        <end position="370"/>
    </location>
</feature>
<dbReference type="InParanoid" id="A0A059A6I4"/>
<dbReference type="AlphaFoldDB" id="A0A059A6I4"/>
<feature type="compositionally biased region" description="Polar residues" evidence="1">
    <location>
        <begin position="313"/>
        <end position="322"/>
    </location>
</feature>
<dbReference type="EMBL" id="KK198763">
    <property type="protein sequence ID" value="KCW49349.1"/>
    <property type="molecule type" value="Genomic_DNA"/>
</dbReference>